<evidence type="ECO:0000313" key="3">
    <source>
        <dbReference type="EMBL" id="GAW98286.1"/>
    </source>
</evidence>
<name>A0A1Z5I934_9LACO</name>
<dbReference type="Pfam" id="PF00990">
    <property type="entry name" value="GGDEF"/>
    <property type="match status" value="1"/>
</dbReference>
<feature type="transmembrane region" description="Helical" evidence="1">
    <location>
        <begin position="46"/>
        <end position="64"/>
    </location>
</feature>
<keyword evidence="1" id="KW-0472">Membrane</keyword>
<evidence type="ECO:0000256" key="1">
    <source>
        <dbReference type="SAM" id="Phobius"/>
    </source>
</evidence>
<reference evidence="3 4" key="1">
    <citation type="submission" date="2015-11" db="EMBL/GenBank/DDBJ databases">
        <title>Draft genome sequences of new species of the genus Lactobacillus isolated from orchardgrass silage.</title>
        <authorList>
            <person name="Tohno M."/>
            <person name="Tanizawa Y."/>
            <person name="Arita M."/>
        </authorList>
    </citation>
    <scope>NUCLEOTIDE SEQUENCE [LARGE SCALE GENOMIC DNA]</scope>
    <source>
        <strain evidence="3 4">IWT30</strain>
    </source>
</reference>
<keyword evidence="1" id="KW-0812">Transmembrane</keyword>
<feature type="transmembrane region" description="Helical" evidence="1">
    <location>
        <begin position="91"/>
        <end position="109"/>
    </location>
</feature>
<dbReference type="PANTHER" id="PTHR45138">
    <property type="entry name" value="REGULATORY COMPONENTS OF SENSORY TRANSDUCTION SYSTEM"/>
    <property type="match status" value="1"/>
</dbReference>
<dbReference type="Gene3D" id="3.30.70.270">
    <property type="match status" value="1"/>
</dbReference>
<dbReference type="InterPro" id="IPR050469">
    <property type="entry name" value="Diguanylate_Cyclase"/>
</dbReference>
<feature type="transmembrane region" description="Helical" evidence="1">
    <location>
        <begin position="172"/>
        <end position="189"/>
    </location>
</feature>
<dbReference type="SUPFAM" id="SSF55073">
    <property type="entry name" value="Nucleotide cyclase"/>
    <property type="match status" value="1"/>
</dbReference>
<dbReference type="InterPro" id="IPR000160">
    <property type="entry name" value="GGDEF_dom"/>
</dbReference>
<keyword evidence="4" id="KW-1185">Reference proteome</keyword>
<feature type="transmembrane region" description="Helical" evidence="1">
    <location>
        <begin position="115"/>
        <end position="131"/>
    </location>
</feature>
<comment type="caution">
    <text evidence="3">The sequence shown here is derived from an EMBL/GenBank/DDBJ whole genome shotgun (WGS) entry which is preliminary data.</text>
</comment>
<dbReference type="Proteomes" id="UP000198374">
    <property type="component" value="Unassembled WGS sequence"/>
</dbReference>
<organism evidence="3 4">
    <name type="scientific">Secundilactobacillus mixtipabuli</name>
    <dbReference type="NCBI Taxonomy" id="1435342"/>
    <lineage>
        <taxon>Bacteria</taxon>
        <taxon>Bacillati</taxon>
        <taxon>Bacillota</taxon>
        <taxon>Bacilli</taxon>
        <taxon>Lactobacillales</taxon>
        <taxon>Lactobacillaceae</taxon>
        <taxon>Secundilactobacillus</taxon>
    </lineage>
</organism>
<evidence type="ECO:0000313" key="4">
    <source>
        <dbReference type="Proteomes" id="UP000198374"/>
    </source>
</evidence>
<dbReference type="InterPro" id="IPR029787">
    <property type="entry name" value="Nucleotide_cyclase"/>
</dbReference>
<dbReference type="EMBL" id="BCMF01000001">
    <property type="protein sequence ID" value="GAW98286.1"/>
    <property type="molecule type" value="Genomic_DNA"/>
</dbReference>
<sequence>MMGMIVAATFLLSFLNVGFIAVLQRLMRLLDHDIEGNNPYPWRTELVYTCYYSAVTAFIFVMAVNSTPTQQPLWINGALILMMSYTDAVKTRINIILPLVITVGLFFAISRLFSFWLILTLTIGILLLLAERQWFFPFDQHPVIILSVKAIIGGISWAGLTVTLHLALKETISMFIVYLLVTAIVYRYMVTLRREHVNQVETARNVIYDNLTHAYSWLSFRSDANFFFENYSELSIIAMDIDNFKQINDTYGHLAGNVTLQKFAAVLEAVLAKQTHGAKLYRTGGEEFTILYPGVTAEAATLIAEELQEVVRDLQVKTEKGETIHMTISMGVENRRMDDKSAIEIFNRADRYLYVSKRNGKDQISFGTDE</sequence>
<dbReference type="InterPro" id="IPR043128">
    <property type="entry name" value="Rev_trsase/Diguanyl_cyclase"/>
</dbReference>
<dbReference type="NCBIfam" id="TIGR00254">
    <property type="entry name" value="GGDEF"/>
    <property type="match status" value="1"/>
</dbReference>
<dbReference type="PROSITE" id="PS50887">
    <property type="entry name" value="GGDEF"/>
    <property type="match status" value="1"/>
</dbReference>
<keyword evidence="1" id="KW-1133">Transmembrane helix</keyword>
<feature type="transmembrane region" description="Helical" evidence="1">
    <location>
        <begin position="143"/>
        <end position="166"/>
    </location>
</feature>
<dbReference type="SMART" id="SM00267">
    <property type="entry name" value="GGDEF"/>
    <property type="match status" value="1"/>
</dbReference>
<accession>A0A1Z5I934</accession>
<feature type="domain" description="GGDEF" evidence="2">
    <location>
        <begin position="232"/>
        <end position="369"/>
    </location>
</feature>
<dbReference type="CDD" id="cd01949">
    <property type="entry name" value="GGDEF"/>
    <property type="match status" value="1"/>
</dbReference>
<protein>
    <submittedName>
        <fullName evidence="3">Diguanylate cyclase/phosphodiesterase domain-containing protein</fullName>
    </submittedName>
</protein>
<evidence type="ECO:0000259" key="2">
    <source>
        <dbReference type="PROSITE" id="PS50887"/>
    </source>
</evidence>
<proteinExistence type="predicted"/>
<dbReference type="PANTHER" id="PTHR45138:SF9">
    <property type="entry name" value="DIGUANYLATE CYCLASE DGCM-RELATED"/>
    <property type="match status" value="1"/>
</dbReference>
<dbReference type="AlphaFoldDB" id="A0A1Z5I934"/>
<gene>
    <name evidence="3" type="ORF">IWT30_00230</name>
</gene>
<dbReference type="GO" id="GO:0052621">
    <property type="term" value="F:diguanylate cyclase activity"/>
    <property type="evidence" value="ECO:0007669"/>
    <property type="project" value="TreeGrafter"/>
</dbReference>